<evidence type="ECO:0000256" key="6">
    <source>
        <dbReference type="SAM" id="MobiDB-lite"/>
    </source>
</evidence>
<keyword evidence="5" id="KW-0131">Cell cycle</keyword>
<feature type="compositionally biased region" description="Polar residues" evidence="6">
    <location>
        <begin position="908"/>
        <end position="918"/>
    </location>
</feature>
<evidence type="ECO:0000313" key="7">
    <source>
        <dbReference type="EMBL" id="VDP71500.1"/>
    </source>
</evidence>
<feature type="region of interest" description="Disordered" evidence="6">
    <location>
        <begin position="829"/>
        <end position="872"/>
    </location>
</feature>
<accession>A0A183AAT2</accession>
<feature type="compositionally biased region" description="Polar residues" evidence="6">
    <location>
        <begin position="829"/>
        <end position="847"/>
    </location>
</feature>
<evidence type="ECO:0000256" key="2">
    <source>
        <dbReference type="ARBA" id="ARBA00022618"/>
    </source>
</evidence>
<dbReference type="GO" id="GO:0005634">
    <property type="term" value="C:nucleus"/>
    <property type="evidence" value="ECO:0007669"/>
    <property type="project" value="UniProtKB-SubCell"/>
</dbReference>
<proteinExistence type="predicted"/>
<feature type="compositionally biased region" description="Polar residues" evidence="6">
    <location>
        <begin position="764"/>
        <end position="773"/>
    </location>
</feature>
<feature type="compositionally biased region" description="Polar residues" evidence="6">
    <location>
        <begin position="724"/>
        <end position="735"/>
    </location>
</feature>
<dbReference type="OrthoDB" id="200660at2759"/>
<dbReference type="PANTHER" id="PTHR12663:SF0">
    <property type="entry name" value="PRECOCIOUS DISSOCIATION OF SISTERS 5, ISOFORM A"/>
    <property type="match status" value="1"/>
</dbReference>
<evidence type="ECO:0000256" key="5">
    <source>
        <dbReference type="ARBA" id="ARBA00023306"/>
    </source>
</evidence>
<dbReference type="InterPro" id="IPR016024">
    <property type="entry name" value="ARM-type_fold"/>
</dbReference>
<dbReference type="PANTHER" id="PTHR12663">
    <property type="entry name" value="ANDROGEN INDUCED INHIBITOR OF PROLIFERATION AS3 / PDS5-RELATED"/>
    <property type="match status" value="1"/>
</dbReference>
<feature type="compositionally biased region" description="Polar residues" evidence="6">
    <location>
        <begin position="1422"/>
        <end position="1434"/>
    </location>
</feature>
<feature type="region of interest" description="Disordered" evidence="6">
    <location>
        <begin position="764"/>
        <end position="788"/>
    </location>
</feature>
<dbReference type="Proteomes" id="UP000272942">
    <property type="component" value="Unassembled WGS sequence"/>
</dbReference>
<dbReference type="Gene3D" id="1.25.10.10">
    <property type="entry name" value="Leucine-rich Repeat Variant"/>
    <property type="match status" value="1"/>
</dbReference>
<feature type="compositionally biased region" description="Polar residues" evidence="6">
    <location>
        <begin position="1025"/>
        <end position="1046"/>
    </location>
</feature>
<dbReference type="WBParaSite" id="ECPE_0000407401-mRNA-1">
    <property type="protein sequence ID" value="ECPE_0000407401-mRNA-1"/>
    <property type="gene ID" value="ECPE_0000407401"/>
</dbReference>
<feature type="region of interest" description="Disordered" evidence="6">
    <location>
        <begin position="715"/>
        <end position="738"/>
    </location>
</feature>
<feature type="compositionally biased region" description="Basic and acidic residues" evidence="6">
    <location>
        <begin position="268"/>
        <end position="277"/>
    </location>
</feature>
<evidence type="ECO:0000256" key="4">
    <source>
        <dbReference type="ARBA" id="ARBA00023242"/>
    </source>
</evidence>
<evidence type="ECO:0000256" key="1">
    <source>
        <dbReference type="ARBA" id="ARBA00004123"/>
    </source>
</evidence>
<protein>
    <submittedName>
        <fullName evidence="9">Condensin complex subunit 1</fullName>
    </submittedName>
</protein>
<name>A0A183AAT2_9TREM</name>
<dbReference type="InterPro" id="IPR039776">
    <property type="entry name" value="Pds5"/>
</dbReference>
<keyword evidence="4" id="KW-0539">Nucleus</keyword>
<keyword evidence="8" id="KW-1185">Reference proteome</keyword>
<comment type="subcellular location">
    <subcellularLocation>
        <location evidence="1">Nucleus</location>
    </subcellularLocation>
</comment>
<dbReference type="GO" id="GO:0007064">
    <property type="term" value="P:mitotic sister chromatid cohesion"/>
    <property type="evidence" value="ECO:0007669"/>
    <property type="project" value="InterPro"/>
</dbReference>
<feature type="compositionally biased region" description="Polar residues" evidence="6">
    <location>
        <begin position="280"/>
        <end position="295"/>
    </location>
</feature>
<evidence type="ECO:0000313" key="8">
    <source>
        <dbReference type="Proteomes" id="UP000272942"/>
    </source>
</evidence>
<reference evidence="7 8" key="2">
    <citation type="submission" date="2018-11" db="EMBL/GenBank/DDBJ databases">
        <authorList>
            <consortium name="Pathogen Informatics"/>
        </authorList>
    </citation>
    <scope>NUCLEOTIDE SEQUENCE [LARGE SCALE GENOMIC DNA]</scope>
    <source>
        <strain evidence="7 8">Egypt</strain>
    </source>
</reference>
<feature type="region of interest" description="Disordered" evidence="6">
    <location>
        <begin position="268"/>
        <end position="305"/>
    </location>
</feature>
<dbReference type="GO" id="GO:0000785">
    <property type="term" value="C:chromatin"/>
    <property type="evidence" value="ECO:0007669"/>
    <property type="project" value="TreeGrafter"/>
</dbReference>
<keyword evidence="2" id="KW-0132">Cell division</keyword>
<feature type="region of interest" description="Disordered" evidence="6">
    <location>
        <begin position="1025"/>
        <end position="1047"/>
    </location>
</feature>
<feature type="compositionally biased region" description="Low complexity" evidence="6">
    <location>
        <begin position="1442"/>
        <end position="1459"/>
    </location>
</feature>
<dbReference type="GO" id="GO:0051301">
    <property type="term" value="P:cell division"/>
    <property type="evidence" value="ECO:0007669"/>
    <property type="project" value="UniProtKB-KW"/>
</dbReference>
<dbReference type="InterPro" id="IPR011989">
    <property type="entry name" value="ARM-like"/>
</dbReference>
<dbReference type="EMBL" id="UZAN01040960">
    <property type="protein sequence ID" value="VDP71500.1"/>
    <property type="molecule type" value="Genomic_DNA"/>
</dbReference>
<dbReference type="GO" id="GO:0006281">
    <property type="term" value="P:DNA repair"/>
    <property type="evidence" value="ECO:0007669"/>
    <property type="project" value="TreeGrafter"/>
</dbReference>
<dbReference type="Pfam" id="PF20168">
    <property type="entry name" value="PDS5"/>
    <property type="match status" value="3"/>
</dbReference>
<evidence type="ECO:0000313" key="9">
    <source>
        <dbReference type="WBParaSite" id="ECPE_0000407401-mRNA-1"/>
    </source>
</evidence>
<gene>
    <name evidence="7" type="ORF">ECPE_LOCUS4067</name>
</gene>
<dbReference type="SUPFAM" id="SSF48371">
    <property type="entry name" value="ARM repeat"/>
    <property type="match status" value="1"/>
</dbReference>
<reference evidence="9" key="1">
    <citation type="submission" date="2016-06" db="UniProtKB">
        <authorList>
            <consortium name="WormBaseParasite"/>
        </authorList>
    </citation>
    <scope>IDENTIFICATION</scope>
</reference>
<sequence>MGKSVGYHIVYPPGCKELNESLKVDELRRRLNDLSNSFDQIIEEESCEADSTYDPDSSTQPAQHENLKGLFLLLVSPEYTQHAAVDIQLRVGVCVCKLLKIFCPINPFSGMLEERSFTKNTLLFILACISQLSNVKSKSDITYPKLHTILYIDVFLWCASLEDEATLFECIKTVFTIVKNLNVWAWTEPTIIRQMLLDMVVKVVAQAESLLTPEIITYILELLIEPARTTQPEQHTFARDLIIRTTNQLEYHIQMLLQNALIAGGSEKAREPVRPVEPKPTSNGDVDISSDSDTNSEIHDPNRSNPLGEHTFLVIYALHTIQESLVAPNSSLHEKNPSLWEAFLGRFNDIDKEVRKLCVHMVPQLMKKNPDLPIDRLLTCFKQRAYDPEEDVRLLVLRLVANLVNESTDDVNESLFDLLKERSRDKDLAIRKEALTALATIYKRCLLSEQPSTEKLEAALNTILHMYYLPSVDDRVTVERLFKSSIVPYHLDTTGRVRALFICYKLLDEASIRAIQEMFKVQYSAMNLMRQVVHILTTNLGRKIPDESGVELMDRINHLANLLPKSEKSVEHLKRFFNHAHSDKAILGQLTKLTRPGCSCVQAANSMRELLKRLSPTSGSTGTSESQMNYARSCKVLLERSAPVLFDKDLGQELLTQLVLVREARSSAAAACRLDIVRGLRLLWALAVYFKKILPATEVLDYVITVMEESKDDTHEASLPIGLHNTTSSTASSPIESDPPAVQELALNILCCVLDGSSSIASQGLANGTSSDTDGTRDPRINPPIMGTEAHFAGSESHLLLRSDQLLPLLCDFCCHGLTVKCPPVPVPGTNQNTPSNPNGDSTSNATRAAKNKNAPPATDQINQSPANNLPDMSMYRAGLAWRRERRRAKLSARALICLYRIAHKSSSPRSKNLNKNCGSVGHKSDDLSSMEGDVDLDIDPEEFDETESLSEPRPATKFSSRVQRALDEVVEVCLSCSIDSAHYVTCLTSLSRIALLLPNVYNRQFKKLITKSLVQEVLVRQSTNADPTSVNTSNASKSPPKSGRNSIKARLTSLSTWLPDGCIPQITRAKISALKLMASWLRGLKNEVKPVAQAVIRLLHRIIIHEGDLTREGNLSPGEMSRMRLAAATAWLKLAHSQSYAEDIEVDWYQSMTYVICDPCPFIRSHFLTKLSQGLMCLRLPLEYMAMFAHAADVPDAAFKQRAKQLLASNVQRRRDFLARHPTYMNDAKFLYGLLPDFVLPYLIYLLSHDPEWTDPNDINRLTRIKSALWFVMEPIVNRGQNFTFLRKIIEKIKHTRDALAPEDSIANLKLYTACDIALGLLLTRCPSLTIKEYPVEVKLPRSLFTAAPASFRNPDFAQLLDTSENTTHDHVPPVLLDSAAAAPGKARIQFTPVKHSRVLKEGLMPLQLLKGKAPNPIDNKPQTQSETKSSPTRADDILEPVVQPAPTQRQQQQAGRPKTIAKKQTKLITTVVVSDPSVSSQISNQLVESCQPSTSLAVTDNANALNSPKKHTQIVLGTPEIESDN</sequence>
<organism evidence="9">
    <name type="scientific">Echinostoma caproni</name>
    <dbReference type="NCBI Taxonomy" id="27848"/>
    <lineage>
        <taxon>Eukaryota</taxon>
        <taxon>Metazoa</taxon>
        <taxon>Spiralia</taxon>
        <taxon>Lophotrochozoa</taxon>
        <taxon>Platyhelminthes</taxon>
        <taxon>Trematoda</taxon>
        <taxon>Digenea</taxon>
        <taxon>Plagiorchiida</taxon>
        <taxon>Echinostomata</taxon>
        <taxon>Echinostomatoidea</taxon>
        <taxon>Echinostomatidae</taxon>
        <taxon>Echinostoma</taxon>
    </lineage>
</organism>
<keyword evidence="3" id="KW-0498">Mitosis</keyword>
<feature type="region of interest" description="Disordered" evidence="6">
    <location>
        <begin position="1412"/>
        <end position="1464"/>
    </location>
</feature>
<feature type="region of interest" description="Disordered" evidence="6">
    <location>
        <begin position="908"/>
        <end position="934"/>
    </location>
</feature>
<evidence type="ECO:0000256" key="3">
    <source>
        <dbReference type="ARBA" id="ARBA00022776"/>
    </source>
</evidence>